<organism evidence="1 2">
    <name type="scientific">Devosia geojensis</name>
    <dbReference type="NCBI Taxonomy" id="443610"/>
    <lineage>
        <taxon>Bacteria</taxon>
        <taxon>Pseudomonadati</taxon>
        <taxon>Pseudomonadota</taxon>
        <taxon>Alphaproteobacteria</taxon>
        <taxon>Hyphomicrobiales</taxon>
        <taxon>Devosiaceae</taxon>
        <taxon>Devosia</taxon>
    </lineage>
</organism>
<accession>A0A0F5FK02</accession>
<dbReference type="OrthoDB" id="7949562at2"/>
<keyword evidence="2" id="KW-1185">Reference proteome</keyword>
<dbReference type="PATRIC" id="fig|443610.3.peg.2033"/>
<dbReference type="EMBL" id="JZEX01000157">
    <property type="protein sequence ID" value="KKB08527.1"/>
    <property type="molecule type" value="Genomic_DNA"/>
</dbReference>
<comment type="caution">
    <text evidence="1">The sequence shown here is derived from an EMBL/GenBank/DDBJ whole genome shotgun (WGS) entry which is preliminary data.</text>
</comment>
<proteinExistence type="predicted"/>
<dbReference type="Proteomes" id="UP000033632">
    <property type="component" value="Unassembled WGS sequence"/>
</dbReference>
<dbReference type="AlphaFoldDB" id="A0A0F5FK02"/>
<evidence type="ECO:0000313" key="1">
    <source>
        <dbReference type="EMBL" id="KKB08527.1"/>
    </source>
</evidence>
<reference evidence="1 2" key="1">
    <citation type="submission" date="2015-03" db="EMBL/GenBank/DDBJ databases">
        <authorList>
            <person name="Hassan Y.I."/>
            <person name="Lepp D."/>
            <person name="Li X.-Z."/>
            <person name="Zhou T."/>
        </authorList>
    </citation>
    <scope>NUCLEOTIDE SEQUENCE [LARGE SCALE GENOMIC DNA]</scope>
    <source>
        <strain evidence="1 2">BD-c194</strain>
    </source>
</reference>
<protein>
    <submittedName>
        <fullName evidence="1">Uncharacterized protein</fullName>
    </submittedName>
</protein>
<gene>
    <name evidence="1" type="ORF">VE25_18630</name>
</gene>
<dbReference type="RefSeq" id="WP_046110159.1">
    <property type="nucleotide sequence ID" value="NZ_JZEX01000157.1"/>
</dbReference>
<name>A0A0F5FK02_9HYPH</name>
<evidence type="ECO:0000313" key="2">
    <source>
        <dbReference type="Proteomes" id="UP000033632"/>
    </source>
</evidence>
<dbReference type="STRING" id="443610.VE25_18630"/>
<sequence length="122" mass="12835">MAGQFDTAGRAIPVTVIGPGEAMPLPGPGVAVLRLEPETGHAHANGDYCPACEARSDVRAQLFDLLEGARQGLRPAFRSVLLDARALADVEPVVAALEGRLPARAMRDHTVGRRFRVAGVTA</sequence>